<keyword evidence="6 8" id="KW-1133">Transmembrane helix</keyword>
<dbReference type="NCBIfam" id="TIGR01726">
    <property type="entry name" value="HEQRo_perm_3TM"/>
    <property type="match status" value="1"/>
</dbReference>
<evidence type="ECO:0000313" key="11">
    <source>
        <dbReference type="Proteomes" id="UP000182347"/>
    </source>
</evidence>
<proteinExistence type="inferred from homology"/>
<dbReference type="InterPro" id="IPR035906">
    <property type="entry name" value="MetI-like_sf"/>
</dbReference>
<dbReference type="GO" id="GO:0022857">
    <property type="term" value="F:transmembrane transporter activity"/>
    <property type="evidence" value="ECO:0007669"/>
    <property type="project" value="InterPro"/>
</dbReference>
<dbReference type="InterPro" id="IPR014341">
    <property type="entry name" value="Ectoine_EhuD"/>
</dbReference>
<keyword evidence="5" id="KW-0029">Amino-acid transport</keyword>
<dbReference type="InterPro" id="IPR000515">
    <property type="entry name" value="MetI-like"/>
</dbReference>
<dbReference type="GO" id="GO:0043190">
    <property type="term" value="C:ATP-binding cassette (ABC) transporter complex"/>
    <property type="evidence" value="ECO:0007669"/>
    <property type="project" value="InterPro"/>
</dbReference>
<dbReference type="EMBL" id="FNHF01000003">
    <property type="protein sequence ID" value="SDM50804.1"/>
    <property type="molecule type" value="Genomic_DNA"/>
</dbReference>
<dbReference type="PROSITE" id="PS50928">
    <property type="entry name" value="ABC_TM1"/>
    <property type="match status" value="1"/>
</dbReference>
<feature type="transmembrane region" description="Helical" evidence="8">
    <location>
        <begin position="187"/>
        <end position="210"/>
    </location>
</feature>
<feature type="transmembrane region" description="Helical" evidence="8">
    <location>
        <begin position="20"/>
        <end position="43"/>
    </location>
</feature>
<dbReference type="NCBIfam" id="TIGR03003">
    <property type="entry name" value="ectoine_ehuD"/>
    <property type="match status" value="1"/>
</dbReference>
<feature type="transmembrane region" description="Helical" evidence="8">
    <location>
        <begin position="90"/>
        <end position="110"/>
    </location>
</feature>
<dbReference type="SUPFAM" id="SSF161098">
    <property type="entry name" value="MetI-like"/>
    <property type="match status" value="1"/>
</dbReference>
<dbReference type="AlphaFoldDB" id="A0A1G9TTR7"/>
<dbReference type="Proteomes" id="UP000182347">
    <property type="component" value="Unassembled WGS sequence"/>
</dbReference>
<name>A0A1G9TTR7_9BACI</name>
<evidence type="ECO:0000259" key="9">
    <source>
        <dbReference type="PROSITE" id="PS50928"/>
    </source>
</evidence>
<dbReference type="OrthoDB" id="9805999at2"/>
<evidence type="ECO:0000256" key="4">
    <source>
        <dbReference type="ARBA" id="ARBA00022692"/>
    </source>
</evidence>
<evidence type="ECO:0000256" key="6">
    <source>
        <dbReference type="ARBA" id="ARBA00022989"/>
    </source>
</evidence>
<organism evidence="10 11">
    <name type="scientific">Sediminibacillus halophilus</name>
    <dbReference type="NCBI Taxonomy" id="482461"/>
    <lineage>
        <taxon>Bacteria</taxon>
        <taxon>Bacillati</taxon>
        <taxon>Bacillota</taxon>
        <taxon>Bacilli</taxon>
        <taxon>Bacillales</taxon>
        <taxon>Bacillaceae</taxon>
        <taxon>Sediminibacillus</taxon>
    </lineage>
</organism>
<keyword evidence="11" id="KW-1185">Reference proteome</keyword>
<feature type="domain" description="ABC transmembrane type-1" evidence="9">
    <location>
        <begin position="19"/>
        <end position="210"/>
    </location>
</feature>
<accession>A0A1G9TTR7</accession>
<dbReference type="RefSeq" id="WP_074599809.1">
    <property type="nucleotide sequence ID" value="NZ_FNHF01000003.1"/>
</dbReference>
<dbReference type="PANTHER" id="PTHR30614">
    <property type="entry name" value="MEMBRANE COMPONENT OF AMINO ACID ABC TRANSPORTER"/>
    <property type="match status" value="1"/>
</dbReference>
<evidence type="ECO:0000313" key="10">
    <source>
        <dbReference type="EMBL" id="SDM50804.1"/>
    </source>
</evidence>
<dbReference type="GO" id="GO:0006865">
    <property type="term" value="P:amino acid transport"/>
    <property type="evidence" value="ECO:0007669"/>
    <property type="project" value="UniProtKB-KW"/>
</dbReference>
<sequence length="236" mass="26952">MTWNWNYVVESLPAIFQGMWITLGLTIACYLFAMLFGFVWTFVRRIPWRPLQMVVAFIMEFIRSTPPLVQLFFLYYAWPMVPYVGLTLDPITVAIIGLGVHFSTYIAEIYRSGIESIDKGQWEAATALNLSLKDKWTKIILPQAIPPTIPMLGNYLIIMFKEVPLTSTIGVAGMLHMANNFGSKNFAYLEPLTLVALFFLVMSYPTAVLFRKLEQKMNRRFDKSNPTGKIDKGVVT</sequence>
<keyword evidence="3" id="KW-1003">Cell membrane</keyword>
<keyword evidence="2 8" id="KW-0813">Transport</keyword>
<evidence type="ECO:0000256" key="8">
    <source>
        <dbReference type="RuleBase" id="RU363032"/>
    </source>
</evidence>
<evidence type="ECO:0000256" key="7">
    <source>
        <dbReference type="ARBA" id="ARBA00023136"/>
    </source>
</evidence>
<evidence type="ECO:0000256" key="2">
    <source>
        <dbReference type="ARBA" id="ARBA00022448"/>
    </source>
</evidence>
<reference evidence="11" key="1">
    <citation type="submission" date="2016-10" db="EMBL/GenBank/DDBJ databases">
        <authorList>
            <person name="Varghese N."/>
            <person name="Submissions S."/>
        </authorList>
    </citation>
    <scope>NUCLEOTIDE SEQUENCE [LARGE SCALE GENOMIC DNA]</scope>
    <source>
        <strain evidence="11">CGMCC 1.6199</strain>
    </source>
</reference>
<evidence type="ECO:0000256" key="3">
    <source>
        <dbReference type="ARBA" id="ARBA00022475"/>
    </source>
</evidence>
<dbReference type="Gene3D" id="1.10.3720.10">
    <property type="entry name" value="MetI-like"/>
    <property type="match status" value="1"/>
</dbReference>
<feature type="transmembrane region" description="Helical" evidence="8">
    <location>
        <begin position="55"/>
        <end position="78"/>
    </location>
</feature>
<evidence type="ECO:0000256" key="5">
    <source>
        <dbReference type="ARBA" id="ARBA00022970"/>
    </source>
</evidence>
<evidence type="ECO:0000256" key="1">
    <source>
        <dbReference type="ARBA" id="ARBA00004651"/>
    </source>
</evidence>
<keyword evidence="4 8" id="KW-0812">Transmembrane</keyword>
<keyword evidence="7 8" id="KW-0472">Membrane</keyword>
<protein>
    <submittedName>
        <fullName evidence="10">Polar amino acid transport system permease protein</fullName>
    </submittedName>
</protein>
<feature type="transmembrane region" description="Helical" evidence="8">
    <location>
        <begin position="155"/>
        <end position="175"/>
    </location>
</feature>
<dbReference type="PANTHER" id="PTHR30614:SF0">
    <property type="entry name" value="L-CYSTINE TRANSPORT SYSTEM PERMEASE PROTEIN TCYL"/>
    <property type="match status" value="1"/>
</dbReference>
<dbReference type="InterPro" id="IPR010065">
    <property type="entry name" value="AA_ABC_transptr_permease_3TM"/>
</dbReference>
<comment type="similarity">
    <text evidence="8">Belongs to the binding-protein-dependent transport system permease family.</text>
</comment>
<dbReference type="CDD" id="cd06261">
    <property type="entry name" value="TM_PBP2"/>
    <property type="match status" value="1"/>
</dbReference>
<dbReference type="STRING" id="482461.SAMN05216244_2716"/>
<dbReference type="InterPro" id="IPR043429">
    <property type="entry name" value="ArtM/GltK/GlnP/TcyL/YhdX-like"/>
</dbReference>
<comment type="subcellular location">
    <subcellularLocation>
        <location evidence="1 8">Cell membrane</location>
        <topology evidence="1 8">Multi-pass membrane protein</topology>
    </subcellularLocation>
</comment>
<dbReference type="Pfam" id="PF00528">
    <property type="entry name" value="BPD_transp_1"/>
    <property type="match status" value="1"/>
</dbReference>
<gene>
    <name evidence="10" type="ORF">SAMN05216244_2716</name>
</gene>